<dbReference type="InterPro" id="IPR001650">
    <property type="entry name" value="Helicase_C-like"/>
</dbReference>
<accession>A0ABR8C4G8</accession>
<dbReference type="PROSITE" id="PS51192">
    <property type="entry name" value="HELICASE_ATP_BIND_1"/>
    <property type="match status" value="1"/>
</dbReference>
<sequence length="707" mass="80285">MISRYSAYKTTMLREKALFLLRQALNNPNADFRDGQWEAIEDLLLNKSRLLVVQRTGWGKSLVYFLATRLLRDQGAGCTLLISPLLALMRNQITAAQRIGVKAETINSSNTDNWKFVETKLLANQVDILLISPERLANEEFRENILLPLSQKIGLFVVDEAHCISDWGHDFRPDYRRIVRILEGLPKNIPILTTTATANNRVVDDIKAQLGSNLRIYRGDLTRKSLRLQNIYLPSQAARLAWLAQHLTQLPGSGIIYALTVRDAQRVADWLKTQGINAKAYYGDLDTEVRIELEDELLNNEIKALVATTALGMGFDKPDLGFVIHYQRPSSVVHYYQQVGRAGRALETAYGILLSGDEDDEINNYFINTAFPPEIHTQKVLNELEKAVDGFSIPQLEQQLNLSRGQIDKVLKILSLEFPAPVSKQSSKWYLNPINYQYNTEKIELLTQIRRQEQLRMLDYMQSQQCLMAFLATELDDPNPEECGKCAICLGKPLLPETFADEFVNQAILYLRRSNQIIEPRKQWPPQALLNYKFSGNIRDNLRAEPGKTLSLWGDAGWGELVKRGKYQDNHFDDALVRATVEMIQRWKPQPFPTWVTCVPSLNRLKLVPNFAQRVAGELGLPFKPIVRKIRQTQLQKNMSNSYQQAHNLDGSFAIDAWEGMSGNVFLIDDMVDSRWTFTVIAALLRHAGSGLVYPVALALNSLGQSD</sequence>
<dbReference type="NCBIfam" id="TIGR00614">
    <property type="entry name" value="recQ_fam"/>
    <property type="match status" value="1"/>
</dbReference>
<dbReference type="Gene3D" id="3.40.50.2020">
    <property type="match status" value="1"/>
</dbReference>
<keyword evidence="3" id="KW-0378">Hydrolase</keyword>
<dbReference type="PANTHER" id="PTHR13710:SF105">
    <property type="entry name" value="ATP-DEPENDENT DNA HELICASE Q1"/>
    <property type="match status" value="1"/>
</dbReference>
<dbReference type="Pfam" id="PF00271">
    <property type="entry name" value="Helicase_C"/>
    <property type="match status" value="1"/>
</dbReference>
<evidence type="ECO:0000259" key="11">
    <source>
        <dbReference type="PROSITE" id="PS51194"/>
    </source>
</evidence>
<keyword evidence="2" id="KW-0547">Nucleotide-binding</keyword>
<gene>
    <name evidence="12" type="ORF">H6F99_21120</name>
</gene>
<evidence type="ECO:0000256" key="8">
    <source>
        <dbReference type="ARBA" id="ARBA00034617"/>
    </source>
</evidence>
<dbReference type="SUPFAM" id="SSF53271">
    <property type="entry name" value="PRTase-like"/>
    <property type="match status" value="1"/>
</dbReference>
<evidence type="ECO:0000313" key="12">
    <source>
        <dbReference type="EMBL" id="MBD2280684.1"/>
    </source>
</evidence>
<dbReference type="SMART" id="SM00490">
    <property type="entry name" value="HELICc"/>
    <property type="match status" value="1"/>
</dbReference>
<dbReference type="SUPFAM" id="SSF52540">
    <property type="entry name" value="P-loop containing nucleoside triphosphate hydrolases"/>
    <property type="match status" value="1"/>
</dbReference>
<dbReference type="InterPro" id="IPR014001">
    <property type="entry name" value="Helicase_ATP-bd"/>
</dbReference>
<evidence type="ECO:0000256" key="9">
    <source>
        <dbReference type="ARBA" id="ARBA00034808"/>
    </source>
</evidence>
<proteinExistence type="inferred from homology"/>
<protein>
    <recommendedName>
        <fullName evidence="9">DNA 3'-5' helicase</fullName>
        <ecNumber evidence="9">5.6.2.4</ecNumber>
    </recommendedName>
</protein>
<evidence type="ECO:0000256" key="6">
    <source>
        <dbReference type="ARBA" id="ARBA00023125"/>
    </source>
</evidence>
<dbReference type="RefSeq" id="WP_190384135.1">
    <property type="nucleotide sequence ID" value="NZ_JACJQT010000069.1"/>
</dbReference>
<comment type="catalytic activity">
    <reaction evidence="8">
        <text>Couples ATP hydrolysis with the unwinding of duplex DNA by translocating in the 3'-5' direction.</text>
        <dbReference type="EC" id="5.6.2.4"/>
    </reaction>
</comment>
<dbReference type="InterPro" id="IPR011545">
    <property type="entry name" value="DEAD/DEAH_box_helicase_dom"/>
</dbReference>
<dbReference type="InterPro" id="IPR027417">
    <property type="entry name" value="P-loop_NTPase"/>
</dbReference>
<dbReference type="EMBL" id="JACJQT010000069">
    <property type="protein sequence ID" value="MBD2280684.1"/>
    <property type="molecule type" value="Genomic_DNA"/>
</dbReference>
<dbReference type="InterPro" id="IPR004589">
    <property type="entry name" value="DNA_helicase_ATP-dep_RecQ"/>
</dbReference>
<keyword evidence="13" id="KW-1185">Reference proteome</keyword>
<evidence type="ECO:0000256" key="7">
    <source>
        <dbReference type="ARBA" id="ARBA00023235"/>
    </source>
</evidence>
<dbReference type="InterPro" id="IPR002464">
    <property type="entry name" value="DNA/RNA_helicase_DEAH_CS"/>
</dbReference>
<dbReference type="CDD" id="cd06223">
    <property type="entry name" value="PRTases_typeI"/>
    <property type="match status" value="1"/>
</dbReference>
<organism evidence="12 13">
    <name type="scientific">Aphanizomenon flos-aquae FACHB-1040</name>
    <dbReference type="NCBI Taxonomy" id="2692887"/>
    <lineage>
        <taxon>Bacteria</taxon>
        <taxon>Bacillati</taxon>
        <taxon>Cyanobacteriota</taxon>
        <taxon>Cyanophyceae</taxon>
        <taxon>Nostocales</taxon>
        <taxon>Aphanizomenonaceae</taxon>
        <taxon>Aphanizomenon</taxon>
    </lineage>
</organism>
<evidence type="ECO:0000259" key="10">
    <source>
        <dbReference type="PROSITE" id="PS51192"/>
    </source>
</evidence>
<dbReference type="PANTHER" id="PTHR13710">
    <property type="entry name" value="DNA HELICASE RECQ FAMILY MEMBER"/>
    <property type="match status" value="1"/>
</dbReference>
<keyword evidence="4 12" id="KW-0347">Helicase</keyword>
<dbReference type="SMART" id="SM00487">
    <property type="entry name" value="DEXDc"/>
    <property type="match status" value="1"/>
</dbReference>
<feature type="domain" description="Helicase ATP-binding" evidence="10">
    <location>
        <begin position="41"/>
        <end position="216"/>
    </location>
</feature>
<dbReference type="GO" id="GO:0004386">
    <property type="term" value="F:helicase activity"/>
    <property type="evidence" value="ECO:0007669"/>
    <property type="project" value="UniProtKB-KW"/>
</dbReference>
<evidence type="ECO:0000256" key="5">
    <source>
        <dbReference type="ARBA" id="ARBA00022840"/>
    </source>
</evidence>
<dbReference type="InterPro" id="IPR029057">
    <property type="entry name" value="PRTase-like"/>
</dbReference>
<name>A0ABR8C4G8_APHFL</name>
<dbReference type="CDD" id="cd18018">
    <property type="entry name" value="DEXHc_RecQ4-like"/>
    <property type="match status" value="1"/>
</dbReference>
<keyword evidence="5" id="KW-0067">ATP-binding</keyword>
<dbReference type="EC" id="5.6.2.4" evidence="9"/>
<evidence type="ECO:0000313" key="13">
    <source>
        <dbReference type="Proteomes" id="UP000606721"/>
    </source>
</evidence>
<comment type="similarity">
    <text evidence="1">Belongs to the helicase family. RecQ subfamily.</text>
</comment>
<keyword evidence="7" id="KW-0413">Isomerase</keyword>
<evidence type="ECO:0000256" key="4">
    <source>
        <dbReference type="ARBA" id="ARBA00022806"/>
    </source>
</evidence>
<comment type="caution">
    <text evidence="12">The sequence shown here is derived from an EMBL/GenBank/DDBJ whole genome shotgun (WGS) entry which is preliminary data.</text>
</comment>
<dbReference type="Pfam" id="PF00270">
    <property type="entry name" value="DEAD"/>
    <property type="match status" value="1"/>
</dbReference>
<dbReference type="PROSITE" id="PS00690">
    <property type="entry name" value="DEAH_ATP_HELICASE"/>
    <property type="match status" value="1"/>
</dbReference>
<dbReference type="InterPro" id="IPR000836">
    <property type="entry name" value="PRTase_dom"/>
</dbReference>
<feature type="domain" description="Helicase C-terminal" evidence="11">
    <location>
        <begin position="242"/>
        <end position="392"/>
    </location>
</feature>
<evidence type="ECO:0000256" key="2">
    <source>
        <dbReference type="ARBA" id="ARBA00022741"/>
    </source>
</evidence>
<reference evidence="12 13" key="1">
    <citation type="journal article" date="2020" name="ISME J.">
        <title>Comparative genomics reveals insights into cyanobacterial evolution and habitat adaptation.</title>
        <authorList>
            <person name="Chen M.Y."/>
            <person name="Teng W.K."/>
            <person name="Zhao L."/>
            <person name="Hu C.X."/>
            <person name="Zhou Y.K."/>
            <person name="Han B.P."/>
            <person name="Song L.R."/>
            <person name="Shu W.S."/>
        </authorList>
    </citation>
    <scope>NUCLEOTIDE SEQUENCE [LARGE SCALE GENOMIC DNA]</scope>
    <source>
        <strain evidence="12 13">FACHB-1040</strain>
    </source>
</reference>
<dbReference type="PROSITE" id="PS51194">
    <property type="entry name" value="HELICASE_CTER"/>
    <property type="match status" value="1"/>
</dbReference>
<evidence type="ECO:0000256" key="3">
    <source>
        <dbReference type="ARBA" id="ARBA00022801"/>
    </source>
</evidence>
<keyword evidence="6" id="KW-0238">DNA-binding</keyword>
<dbReference type="Proteomes" id="UP000606721">
    <property type="component" value="Unassembled WGS sequence"/>
</dbReference>
<dbReference type="Gene3D" id="3.40.50.300">
    <property type="entry name" value="P-loop containing nucleotide triphosphate hydrolases"/>
    <property type="match status" value="2"/>
</dbReference>
<evidence type="ECO:0000256" key="1">
    <source>
        <dbReference type="ARBA" id="ARBA00005446"/>
    </source>
</evidence>